<dbReference type="Proteomes" id="UP001501222">
    <property type="component" value="Unassembled WGS sequence"/>
</dbReference>
<protein>
    <submittedName>
        <fullName evidence="1">Uncharacterized protein</fullName>
    </submittedName>
</protein>
<evidence type="ECO:0000313" key="2">
    <source>
        <dbReference type="Proteomes" id="UP001501222"/>
    </source>
</evidence>
<gene>
    <name evidence="1" type="ORF">GCM10022235_27510</name>
</gene>
<name>A0ABP6WWM7_9ACTN</name>
<proteinExistence type="predicted"/>
<keyword evidence="2" id="KW-1185">Reference proteome</keyword>
<organism evidence="1 2">
    <name type="scientific">Kribbella ginsengisoli</name>
    <dbReference type="NCBI Taxonomy" id="363865"/>
    <lineage>
        <taxon>Bacteria</taxon>
        <taxon>Bacillati</taxon>
        <taxon>Actinomycetota</taxon>
        <taxon>Actinomycetes</taxon>
        <taxon>Propionibacteriales</taxon>
        <taxon>Kribbellaceae</taxon>
        <taxon>Kribbella</taxon>
    </lineage>
</organism>
<accession>A0ABP6WWM7</accession>
<sequence length="94" mass="10097">MVPVHRDLEGRAFGAGDELGILFGFDLAVGPLQGLRLYGGCRWCDQAGEDDAGDRTPRDELHPPILGKRLPVRIGDRPGPNPRLALGDLLGSLI</sequence>
<dbReference type="EMBL" id="BAABAA010000002">
    <property type="protein sequence ID" value="GAA3557824.1"/>
    <property type="molecule type" value="Genomic_DNA"/>
</dbReference>
<reference evidence="2" key="1">
    <citation type="journal article" date="2019" name="Int. J. Syst. Evol. Microbiol.">
        <title>The Global Catalogue of Microorganisms (GCM) 10K type strain sequencing project: providing services to taxonomists for standard genome sequencing and annotation.</title>
        <authorList>
            <consortium name="The Broad Institute Genomics Platform"/>
            <consortium name="The Broad Institute Genome Sequencing Center for Infectious Disease"/>
            <person name="Wu L."/>
            <person name="Ma J."/>
        </authorList>
    </citation>
    <scope>NUCLEOTIDE SEQUENCE [LARGE SCALE GENOMIC DNA]</scope>
    <source>
        <strain evidence="2">JCM 16928</strain>
    </source>
</reference>
<comment type="caution">
    <text evidence="1">The sequence shown here is derived from an EMBL/GenBank/DDBJ whole genome shotgun (WGS) entry which is preliminary data.</text>
</comment>
<evidence type="ECO:0000313" key="1">
    <source>
        <dbReference type="EMBL" id="GAA3557824.1"/>
    </source>
</evidence>